<accession>A0A841BT02</accession>
<keyword evidence="4" id="KW-1185">Reference proteome</keyword>
<dbReference type="Pfam" id="PF09423">
    <property type="entry name" value="PhoD"/>
    <property type="match status" value="1"/>
</dbReference>
<evidence type="ECO:0000313" key="3">
    <source>
        <dbReference type="EMBL" id="MBB5872207.1"/>
    </source>
</evidence>
<reference evidence="3 4" key="1">
    <citation type="submission" date="2020-08" db="EMBL/GenBank/DDBJ databases">
        <title>Sequencing the genomes of 1000 actinobacteria strains.</title>
        <authorList>
            <person name="Klenk H.-P."/>
        </authorList>
    </citation>
    <scope>NUCLEOTIDE SEQUENCE [LARGE SCALE GENOMIC DNA]</scope>
    <source>
        <strain evidence="3 4">DSM 45362</strain>
    </source>
</reference>
<feature type="domain" description="DUF7800" evidence="2">
    <location>
        <begin position="1"/>
        <end position="82"/>
    </location>
</feature>
<dbReference type="InterPro" id="IPR038607">
    <property type="entry name" value="PhoD-like_sf"/>
</dbReference>
<comment type="caution">
    <text evidence="3">The sequence shown here is derived from an EMBL/GenBank/DDBJ whole genome shotgun (WGS) entry which is preliminary data.</text>
</comment>
<protein>
    <recommendedName>
        <fullName evidence="5">Alkaline phosphatase family protein</fullName>
    </recommendedName>
</protein>
<dbReference type="CDD" id="cd07389">
    <property type="entry name" value="MPP_PhoD"/>
    <property type="match status" value="1"/>
</dbReference>
<evidence type="ECO:0000259" key="2">
    <source>
        <dbReference type="Pfam" id="PF25077"/>
    </source>
</evidence>
<dbReference type="InterPro" id="IPR056702">
    <property type="entry name" value="DUF7800"/>
</dbReference>
<evidence type="ECO:0008006" key="5">
    <source>
        <dbReference type="Google" id="ProtNLM"/>
    </source>
</evidence>
<dbReference type="PANTHER" id="PTHR37031:SF2">
    <property type="entry name" value="PHOD-LIKE PHOSPHATASE METALLOPHOSPHATASE DOMAIN-CONTAINING PROTEIN"/>
    <property type="match status" value="1"/>
</dbReference>
<dbReference type="PANTHER" id="PTHR37031">
    <property type="entry name" value="METALLOPHOSPHATASE BINDING DOMAIN PROTEIN"/>
    <property type="match status" value="1"/>
</dbReference>
<dbReference type="InterPro" id="IPR029052">
    <property type="entry name" value="Metallo-depent_PP-like"/>
</dbReference>
<dbReference type="Proteomes" id="UP000587527">
    <property type="component" value="Unassembled WGS sequence"/>
</dbReference>
<organism evidence="3 4">
    <name type="scientific">Allocatelliglobosispora scoriae</name>
    <dbReference type="NCBI Taxonomy" id="643052"/>
    <lineage>
        <taxon>Bacteria</taxon>
        <taxon>Bacillati</taxon>
        <taxon>Actinomycetota</taxon>
        <taxon>Actinomycetes</taxon>
        <taxon>Micromonosporales</taxon>
        <taxon>Micromonosporaceae</taxon>
        <taxon>Allocatelliglobosispora</taxon>
    </lineage>
</organism>
<gene>
    <name evidence="3" type="ORF">F4553_005641</name>
</gene>
<dbReference type="AlphaFoldDB" id="A0A841BT02"/>
<dbReference type="RefSeq" id="WP_312875412.1">
    <property type="nucleotide sequence ID" value="NZ_JACHMN010000003.1"/>
</dbReference>
<evidence type="ECO:0000259" key="1">
    <source>
        <dbReference type="Pfam" id="PF09423"/>
    </source>
</evidence>
<feature type="domain" description="PhoD-like phosphatase metallophosphatase" evidence="1">
    <location>
        <begin position="128"/>
        <end position="368"/>
    </location>
</feature>
<proteinExistence type="predicted"/>
<name>A0A841BT02_9ACTN</name>
<dbReference type="InterPro" id="IPR018946">
    <property type="entry name" value="PhoD-like_MPP"/>
</dbReference>
<dbReference type="Pfam" id="PF25077">
    <property type="entry name" value="DUF7800"/>
    <property type="match status" value="1"/>
</dbReference>
<dbReference type="Gene3D" id="3.60.21.70">
    <property type="entry name" value="PhoD-like phosphatase"/>
    <property type="match status" value="1"/>
</dbReference>
<evidence type="ECO:0000313" key="4">
    <source>
        <dbReference type="Proteomes" id="UP000587527"/>
    </source>
</evidence>
<sequence>MAELVLGPMLRRVDGDTALIWAQTDEPAVVSVIAGDVVASAPTVEVGGHHFALVALEGLPVGSTAYQVRVDGVEVWPKPGLPPSVISIRGAGDADAVIAFGSCRRVGGDHAPDALIAYAERLLAGGAVPDLLIFLGDQIYADHAQTFADYARLYRTAWSPDEVRWLLSTVPTVMIFDDHEIADDWNSSASWLADEEAKPGWAEHLAAGMSSYWVFQHAGNQLGTGLDDGPGGSAYRWSYSLTVGATRVIVLDNRAGRVLTPGARAMLAPQDWEWFEAEAERPSAHLVIACSLPWLLAPMVHHGEGAWERICDRWPRAEGIRRYFDLEHWAALGDSFRDLTALIRRLADGERSVIVLGGDVHHSYVARTDLPRVVQVVCSGFRNRLDGPQRHLLRIGWWRPLGSLAGFVARLVGAHPPELSWWATGRPWFGNAIGTLATSGRAAEIAIEGTEPSGGLFLVARESVQ</sequence>
<dbReference type="SUPFAM" id="SSF56300">
    <property type="entry name" value="Metallo-dependent phosphatases"/>
    <property type="match status" value="1"/>
</dbReference>
<dbReference type="EMBL" id="JACHMN010000003">
    <property type="protein sequence ID" value="MBB5872207.1"/>
    <property type="molecule type" value="Genomic_DNA"/>
</dbReference>